<protein>
    <recommendedName>
        <fullName evidence="3">Transposase</fullName>
    </recommendedName>
</protein>
<organism evidence="1 2">
    <name type="scientific">Piscirickettsia litoralis</name>
    <dbReference type="NCBI Taxonomy" id="1891921"/>
    <lineage>
        <taxon>Bacteria</taxon>
        <taxon>Pseudomonadati</taxon>
        <taxon>Pseudomonadota</taxon>
        <taxon>Gammaproteobacteria</taxon>
        <taxon>Thiotrichales</taxon>
        <taxon>Piscirickettsiaceae</taxon>
        <taxon>Piscirickettsia</taxon>
    </lineage>
</organism>
<accession>A0ABX2ZYX6</accession>
<proteinExistence type="predicted"/>
<gene>
    <name evidence="1" type="ORF">BGC07_01020</name>
</gene>
<evidence type="ECO:0000313" key="1">
    <source>
        <dbReference type="EMBL" id="ODN41817.1"/>
    </source>
</evidence>
<dbReference type="Proteomes" id="UP000094329">
    <property type="component" value="Unassembled WGS sequence"/>
</dbReference>
<keyword evidence="2" id="KW-1185">Reference proteome</keyword>
<sequence>MIGQLLSVILKSYEQEGKRKPAFNMFHTRTTLLFACHKSSQQGSAKNKFYHLYGEFISVD</sequence>
<comment type="caution">
    <text evidence="1">The sequence shown here is derived from an EMBL/GenBank/DDBJ whole genome shotgun (WGS) entry which is preliminary data.</text>
</comment>
<dbReference type="EMBL" id="MDTU01000001">
    <property type="protein sequence ID" value="ODN41817.1"/>
    <property type="molecule type" value="Genomic_DNA"/>
</dbReference>
<evidence type="ECO:0000313" key="2">
    <source>
        <dbReference type="Proteomes" id="UP000094329"/>
    </source>
</evidence>
<evidence type="ECO:0008006" key="3">
    <source>
        <dbReference type="Google" id="ProtNLM"/>
    </source>
</evidence>
<reference evidence="1 2" key="1">
    <citation type="submission" date="2016-08" db="EMBL/GenBank/DDBJ databases">
        <title>Draft genome sequence of Candidatus Piscirickettsia litoralis, from seawater.</title>
        <authorList>
            <person name="Wan X."/>
            <person name="Lee A.J."/>
            <person name="Hou S."/>
            <person name="Donachie S.P."/>
        </authorList>
    </citation>
    <scope>NUCLEOTIDE SEQUENCE [LARGE SCALE GENOMIC DNA]</scope>
    <source>
        <strain evidence="1 2">Y2</strain>
    </source>
</reference>
<name>A0ABX2ZYX6_9GAMM</name>